<comment type="caution">
    <text evidence="2">The sequence shown here is derived from an EMBL/GenBank/DDBJ whole genome shotgun (WGS) entry which is preliminary data.</text>
</comment>
<gene>
    <name evidence="2" type="ORF">EYC98_03970</name>
</gene>
<dbReference type="RefSeq" id="WP_279244001.1">
    <property type="nucleotide sequence ID" value="NZ_SHNN01000001.1"/>
</dbReference>
<organism evidence="2 3">
    <name type="scientific">Candidatus Litorirhabdus singularis</name>
    <dbReference type="NCBI Taxonomy" id="2518993"/>
    <lineage>
        <taxon>Bacteria</taxon>
        <taxon>Pseudomonadati</taxon>
        <taxon>Pseudomonadota</taxon>
        <taxon>Gammaproteobacteria</taxon>
        <taxon>Cellvibrionales</taxon>
        <taxon>Halieaceae</taxon>
        <taxon>Candidatus Litorirhabdus</taxon>
    </lineage>
</organism>
<evidence type="ECO:0000313" key="3">
    <source>
        <dbReference type="Proteomes" id="UP001143362"/>
    </source>
</evidence>
<evidence type="ECO:0000256" key="1">
    <source>
        <dbReference type="SAM" id="Coils"/>
    </source>
</evidence>
<accession>A0ABT3TCL2</accession>
<keyword evidence="1" id="KW-0175">Coiled coil</keyword>
<keyword evidence="3" id="KW-1185">Reference proteome</keyword>
<protein>
    <recommendedName>
        <fullName evidence="4">DUF4124 domain-containing protein</fullName>
    </recommendedName>
</protein>
<sequence length="230" mass="26348">MGELNTLTGLFRSRRRALPVLLAVLSVLPTLSYASGYIYRYLDDNGNVVVGHSIPAEYVDNGYEMLNSDYSVYKEFAPAPTAEEIASRTEAQKARIVAEREAERLQQWDESLLLRYSSIEDIEAARERALSELQIRISILKGNVRSLKAQVENNQTRAADVERRGGEVPEEILSAIDALRYEIDEAEKNIIERSREKEEVYAGFERDIGRFEQLLEKVEIRRRYSRSALE</sequence>
<evidence type="ECO:0000313" key="2">
    <source>
        <dbReference type="EMBL" id="MCX2980019.1"/>
    </source>
</evidence>
<name>A0ABT3TCL2_9GAMM</name>
<dbReference type="EMBL" id="SHNN01000001">
    <property type="protein sequence ID" value="MCX2980019.1"/>
    <property type="molecule type" value="Genomic_DNA"/>
</dbReference>
<evidence type="ECO:0008006" key="4">
    <source>
        <dbReference type="Google" id="ProtNLM"/>
    </source>
</evidence>
<proteinExistence type="predicted"/>
<reference evidence="2" key="1">
    <citation type="submission" date="2019-02" db="EMBL/GenBank/DDBJ databases">
        <authorList>
            <person name="Li S.-H."/>
        </authorList>
    </citation>
    <scope>NUCLEOTIDE SEQUENCE</scope>
    <source>
        <strain evidence="2">IMCC14734</strain>
    </source>
</reference>
<feature type="coiled-coil region" evidence="1">
    <location>
        <begin position="130"/>
        <end position="196"/>
    </location>
</feature>
<dbReference type="Proteomes" id="UP001143362">
    <property type="component" value="Unassembled WGS sequence"/>
</dbReference>